<sequence length="126" mass="14626">MKDVTHRTTGDVMVLKMNQRRANRPNMLREVQLLNKLSHPNILRWKKGAPGTLSRHGSEQHGKFLSKIKHWKTAVYTLCPKKEKPDLEHQLPSLRDSYQEDVCGVRLRVEFFVSPIQRGECVVKVV</sequence>
<dbReference type="GO" id="GO:0005524">
    <property type="term" value="F:ATP binding"/>
    <property type="evidence" value="ECO:0007669"/>
    <property type="project" value="UniProtKB-KW"/>
</dbReference>
<evidence type="ECO:0008006" key="8">
    <source>
        <dbReference type="Google" id="ProtNLM"/>
    </source>
</evidence>
<accession>A0A182JSQ9</accession>
<dbReference type="EnsemblMetazoa" id="ACHR001541-RA">
    <property type="protein sequence ID" value="ACHR001541-PA"/>
    <property type="gene ID" value="ACHR001541"/>
</dbReference>
<keyword evidence="4" id="KW-0418">Kinase</keyword>
<protein>
    <recommendedName>
        <fullName evidence="8">Protein kinase domain-containing protein</fullName>
    </recommendedName>
</protein>
<dbReference type="Proteomes" id="UP000075881">
    <property type="component" value="Unassembled WGS sequence"/>
</dbReference>
<dbReference type="PANTHER" id="PTHR46485:SF5">
    <property type="entry name" value="CENTER DIVIDER, ISOFORM A"/>
    <property type="match status" value="1"/>
</dbReference>
<dbReference type="Gene3D" id="3.30.200.20">
    <property type="entry name" value="Phosphorylase Kinase, domain 1"/>
    <property type="match status" value="1"/>
</dbReference>
<evidence type="ECO:0000256" key="3">
    <source>
        <dbReference type="ARBA" id="ARBA00022741"/>
    </source>
</evidence>
<dbReference type="VEuPathDB" id="VectorBase:ACHR001541"/>
<dbReference type="PANTHER" id="PTHR46485">
    <property type="entry name" value="LIM DOMAIN KINASE 1"/>
    <property type="match status" value="1"/>
</dbReference>
<keyword evidence="2" id="KW-0808">Transferase</keyword>
<keyword evidence="5" id="KW-0067">ATP-binding</keyword>
<dbReference type="GO" id="GO:0004674">
    <property type="term" value="F:protein serine/threonine kinase activity"/>
    <property type="evidence" value="ECO:0007669"/>
    <property type="project" value="UniProtKB-KW"/>
</dbReference>
<reference evidence="7" key="1">
    <citation type="submission" date="2013-03" db="EMBL/GenBank/DDBJ databases">
        <title>The Genome Sequence of Anopheles christyi ACHKN1017.</title>
        <authorList>
            <consortium name="The Broad Institute Genomics Platform"/>
            <person name="Neafsey D.E."/>
            <person name="Besansky N."/>
            <person name="Walker B."/>
            <person name="Young S.K."/>
            <person name="Zeng Q."/>
            <person name="Gargeya S."/>
            <person name="Fitzgerald M."/>
            <person name="Haas B."/>
            <person name="Abouelleil A."/>
            <person name="Allen A.W."/>
            <person name="Alvarado L."/>
            <person name="Arachchi H.M."/>
            <person name="Berlin A.M."/>
            <person name="Chapman S.B."/>
            <person name="Gainer-Dewar J."/>
            <person name="Goldberg J."/>
            <person name="Griggs A."/>
            <person name="Gujja S."/>
            <person name="Hansen M."/>
            <person name="Howarth C."/>
            <person name="Imamovic A."/>
            <person name="Ireland A."/>
            <person name="Larimer J."/>
            <person name="McCowan C."/>
            <person name="Murphy C."/>
            <person name="Pearson M."/>
            <person name="Poon T.W."/>
            <person name="Priest M."/>
            <person name="Roberts A."/>
            <person name="Saif S."/>
            <person name="Shea T."/>
            <person name="Sisk P."/>
            <person name="Sykes S."/>
            <person name="Wortman J."/>
            <person name="Nusbaum C."/>
            <person name="Birren B."/>
        </authorList>
    </citation>
    <scope>NUCLEOTIDE SEQUENCE [LARGE SCALE GENOMIC DNA]</scope>
    <source>
        <strain evidence="7">ACHKN1017</strain>
    </source>
</reference>
<evidence type="ECO:0000256" key="4">
    <source>
        <dbReference type="ARBA" id="ARBA00022777"/>
    </source>
</evidence>
<dbReference type="GO" id="GO:0005737">
    <property type="term" value="C:cytoplasm"/>
    <property type="evidence" value="ECO:0007669"/>
    <property type="project" value="TreeGrafter"/>
</dbReference>
<proteinExistence type="predicted"/>
<evidence type="ECO:0000256" key="2">
    <source>
        <dbReference type="ARBA" id="ARBA00022679"/>
    </source>
</evidence>
<organism evidence="6 7">
    <name type="scientific">Anopheles christyi</name>
    <dbReference type="NCBI Taxonomy" id="43041"/>
    <lineage>
        <taxon>Eukaryota</taxon>
        <taxon>Metazoa</taxon>
        <taxon>Ecdysozoa</taxon>
        <taxon>Arthropoda</taxon>
        <taxon>Hexapoda</taxon>
        <taxon>Insecta</taxon>
        <taxon>Pterygota</taxon>
        <taxon>Neoptera</taxon>
        <taxon>Endopterygota</taxon>
        <taxon>Diptera</taxon>
        <taxon>Nematocera</taxon>
        <taxon>Culicoidea</taxon>
        <taxon>Culicidae</taxon>
        <taxon>Anophelinae</taxon>
        <taxon>Anopheles</taxon>
    </lineage>
</organism>
<dbReference type="AlphaFoldDB" id="A0A182JSQ9"/>
<evidence type="ECO:0000313" key="7">
    <source>
        <dbReference type="Proteomes" id="UP000075881"/>
    </source>
</evidence>
<evidence type="ECO:0000313" key="6">
    <source>
        <dbReference type="EnsemblMetazoa" id="ACHR001541-PA"/>
    </source>
</evidence>
<evidence type="ECO:0000256" key="1">
    <source>
        <dbReference type="ARBA" id="ARBA00022527"/>
    </source>
</evidence>
<keyword evidence="3" id="KW-0547">Nucleotide-binding</keyword>
<keyword evidence="1" id="KW-0723">Serine/threonine-protein kinase</keyword>
<dbReference type="STRING" id="43041.A0A182JSQ9"/>
<reference evidence="6" key="2">
    <citation type="submission" date="2020-05" db="UniProtKB">
        <authorList>
            <consortium name="EnsemblMetazoa"/>
        </authorList>
    </citation>
    <scope>IDENTIFICATION</scope>
    <source>
        <strain evidence="6">ACHKN1017</strain>
    </source>
</reference>
<evidence type="ECO:0000256" key="5">
    <source>
        <dbReference type="ARBA" id="ARBA00022840"/>
    </source>
</evidence>
<dbReference type="GO" id="GO:0030036">
    <property type="term" value="P:actin cytoskeleton organization"/>
    <property type="evidence" value="ECO:0007669"/>
    <property type="project" value="TreeGrafter"/>
</dbReference>
<dbReference type="GO" id="GO:0005634">
    <property type="term" value="C:nucleus"/>
    <property type="evidence" value="ECO:0007669"/>
    <property type="project" value="TreeGrafter"/>
</dbReference>
<keyword evidence="7" id="KW-1185">Reference proteome</keyword>
<dbReference type="InterPro" id="IPR050940">
    <property type="entry name" value="Actin_reg-Ser/Thr_kinase"/>
</dbReference>
<name>A0A182JSQ9_9DIPT</name>